<comment type="pathway">
    <text evidence="2">Cell wall biogenesis; cell wall polysaccharide biosynthesis.</text>
</comment>
<comment type="cofactor">
    <cofactor evidence="1">
        <name>Zn(2+)</name>
        <dbReference type="ChEBI" id="CHEBI:29105"/>
    </cofactor>
</comment>
<dbReference type="GO" id="GO:0046872">
    <property type="term" value="F:metal ion binding"/>
    <property type="evidence" value="ECO:0007669"/>
    <property type="project" value="UniProtKB-KW"/>
</dbReference>
<evidence type="ECO:0000256" key="9">
    <source>
        <dbReference type="ARBA" id="ARBA00023316"/>
    </source>
</evidence>
<dbReference type="GO" id="GO:0008237">
    <property type="term" value="F:metallopeptidase activity"/>
    <property type="evidence" value="ECO:0007669"/>
    <property type="project" value="UniProtKB-KW"/>
</dbReference>
<evidence type="ECO:0000256" key="12">
    <source>
        <dbReference type="SAM" id="SignalP"/>
    </source>
</evidence>
<dbReference type="PROSITE" id="PS51318">
    <property type="entry name" value="TAT"/>
    <property type="match status" value="1"/>
</dbReference>
<dbReference type="GO" id="GO:0006508">
    <property type="term" value="P:proteolysis"/>
    <property type="evidence" value="ECO:0007669"/>
    <property type="project" value="UniProtKB-KW"/>
</dbReference>
<dbReference type="PANTHER" id="PTHR37425:SF1">
    <property type="entry name" value="OUTER MEMBRANE PROTEIN"/>
    <property type="match status" value="1"/>
</dbReference>
<accession>A0A0N0Z8P8</accession>
<protein>
    <recommendedName>
        <fullName evidence="11">Murein endopeptidase K</fullName>
    </recommendedName>
</protein>
<keyword evidence="3" id="KW-0645">Protease</keyword>
<dbReference type="RefSeq" id="WP_047255476.1">
    <property type="nucleotide sequence ID" value="NZ_CAWMUS010000026.1"/>
</dbReference>
<keyword evidence="14" id="KW-1185">Reference proteome</keyword>
<evidence type="ECO:0000256" key="1">
    <source>
        <dbReference type="ARBA" id="ARBA00001947"/>
    </source>
</evidence>
<dbReference type="InterPro" id="IPR009045">
    <property type="entry name" value="Zn_M74/Hedgehog-like"/>
</dbReference>
<keyword evidence="7" id="KW-0862">Zinc</keyword>
<sequence length="182" mass="20846">MDIIDKNRRNFLGFGAAALGLSLLPHQALAALTTPRPRILRFENLHTGEFLKTEFFDGRRYNKEELARLNKIFRDHRNNQVKTIDPALFDQIYMLQLMMGINKPVQLISGYRSLESNNELRRKSSGVAKKSYHTRGQAMDFHIQGIQLSQIRKAALKMKAGGVGYYPKSNFVHIDTGPARTW</sequence>
<evidence type="ECO:0000256" key="2">
    <source>
        <dbReference type="ARBA" id="ARBA00004776"/>
    </source>
</evidence>
<evidence type="ECO:0000313" key="14">
    <source>
        <dbReference type="Proteomes" id="UP000053226"/>
    </source>
</evidence>
<evidence type="ECO:0000256" key="6">
    <source>
        <dbReference type="ARBA" id="ARBA00022801"/>
    </source>
</evidence>
<keyword evidence="8" id="KW-0482">Metalloprotease</keyword>
<evidence type="ECO:0000256" key="11">
    <source>
        <dbReference type="ARBA" id="ARBA00093666"/>
    </source>
</evidence>
<feature type="chain" id="PRO_5005864517" description="Murein endopeptidase K" evidence="12">
    <location>
        <begin position="31"/>
        <end position="182"/>
    </location>
</feature>
<evidence type="ECO:0000256" key="3">
    <source>
        <dbReference type="ARBA" id="ARBA00022670"/>
    </source>
</evidence>
<dbReference type="OrthoDB" id="9782994at2"/>
<evidence type="ECO:0000313" key="13">
    <source>
        <dbReference type="EMBL" id="KPD01899.1"/>
    </source>
</evidence>
<organism evidence="13 14">
    <name type="scientific">Moellerella wisconsensis ATCC 35017</name>
    <dbReference type="NCBI Taxonomy" id="1354267"/>
    <lineage>
        <taxon>Bacteria</taxon>
        <taxon>Pseudomonadati</taxon>
        <taxon>Pseudomonadota</taxon>
        <taxon>Gammaproteobacteria</taxon>
        <taxon>Enterobacterales</taxon>
        <taxon>Morganellaceae</taxon>
        <taxon>Moellerella</taxon>
    </lineage>
</organism>
<dbReference type="SUPFAM" id="SSF55166">
    <property type="entry name" value="Hedgehog/DD-peptidase"/>
    <property type="match status" value="1"/>
</dbReference>
<dbReference type="CDD" id="cd14844">
    <property type="entry name" value="Zn-DD-carboxypeptidase_like"/>
    <property type="match status" value="1"/>
</dbReference>
<dbReference type="Proteomes" id="UP000053226">
    <property type="component" value="Unassembled WGS sequence"/>
</dbReference>
<keyword evidence="9" id="KW-0961">Cell wall biogenesis/degradation</keyword>
<keyword evidence="5 12" id="KW-0732">Signal</keyword>
<dbReference type="PANTHER" id="PTHR37425">
    <property type="match status" value="1"/>
</dbReference>
<evidence type="ECO:0000256" key="7">
    <source>
        <dbReference type="ARBA" id="ARBA00022833"/>
    </source>
</evidence>
<keyword evidence="6" id="KW-0378">Hydrolase</keyword>
<comment type="caution">
    <text evidence="13">The sequence shown here is derived from an EMBL/GenBank/DDBJ whole genome shotgun (WGS) entry which is preliminary data.</text>
</comment>
<feature type="signal peptide" evidence="12">
    <location>
        <begin position="1"/>
        <end position="30"/>
    </location>
</feature>
<reference evidence="13 14" key="1">
    <citation type="submission" date="2015-07" db="EMBL/GenBank/DDBJ databases">
        <title>ATOL: Assembling a taxonomically balanced genome-scale reconstruction of the evolutionary history of the Enterobacteriaceae.</title>
        <authorList>
            <person name="Plunkett G.III."/>
            <person name="Neeno-Eckwall E.C."/>
            <person name="Glasner J.D."/>
            <person name="Perna N.T."/>
        </authorList>
    </citation>
    <scope>NUCLEOTIDE SEQUENCE [LARGE SCALE GENOMIC DNA]</scope>
    <source>
        <strain evidence="13 14">ATCC 35017</strain>
    </source>
</reference>
<dbReference type="InterPro" id="IPR010275">
    <property type="entry name" value="MepK"/>
</dbReference>
<dbReference type="Pfam" id="PF05951">
    <property type="entry name" value="Peptidase_M15_2"/>
    <property type="match status" value="1"/>
</dbReference>
<keyword evidence="4" id="KW-0479">Metal-binding</keyword>
<dbReference type="InterPro" id="IPR006311">
    <property type="entry name" value="TAT_signal"/>
</dbReference>
<dbReference type="AlphaFoldDB" id="A0A0N0Z8P8"/>
<dbReference type="GeneID" id="79716621"/>
<dbReference type="GO" id="GO:0071555">
    <property type="term" value="P:cell wall organization"/>
    <property type="evidence" value="ECO:0007669"/>
    <property type="project" value="UniProtKB-KW"/>
</dbReference>
<evidence type="ECO:0000256" key="4">
    <source>
        <dbReference type="ARBA" id="ARBA00022723"/>
    </source>
</evidence>
<dbReference type="Gene3D" id="3.30.1380.10">
    <property type="match status" value="1"/>
</dbReference>
<evidence type="ECO:0000256" key="10">
    <source>
        <dbReference type="ARBA" id="ARBA00093448"/>
    </source>
</evidence>
<evidence type="ECO:0000256" key="8">
    <source>
        <dbReference type="ARBA" id="ARBA00023049"/>
    </source>
</evidence>
<gene>
    <name evidence="13" type="ORF">M992_2442</name>
</gene>
<name>A0A0N0Z8P8_9GAMM</name>
<dbReference type="EMBL" id="LGAA01000026">
    <property type="protein sequence ID" value="KPD01899.1"/>
    <property type="molecule type" value="Genomic_DNA"/>
</dbReference>
<proteinExistence type="inferred from homology"/>
<comment type="similarity">
    <text evidence="10">Belongs to the peptidase M15 family.</text>
</comment>
<evidence type="ECO:0000256" key="5">
    <source>
        <dbReference type="ARBA" id="ARBA00022729"/>
    </source>
</evidence>